<gene>
    <name evidence="7" type="primary">LOC112286629</name>
    <name evidence="6" type="ORF">PHYPA_012967</name>
</gene>
<sequence>MFEAHVLNLLRLYLGEYVRGLSVEALKISVWQGDVVLKDLQLKAEALNALRLPITVKAGFLGSVTLKVPWNRLGKDPVIVLLDRIFILAEPLQDDRTFREEDKDKWYEAKRRKCEAAELAMLEAKDHKTAGPQQTDTTSNTWFSSLIATIVGNLKISITNLHIRYEDEVSNPERPFCSGVTLATLAAVTIDEQGNETFVTSGALERLRKSLRLERLAVYHDSGSKPWSMERIWEDMTPQEWEEVFMEGIKNDASPDKPLPKWAAGRQYLLHPVGGLMTYNRRGKRETRKPDVPFQEAKLVLEPVSLTVSEAQYCDGMKLLEGVSTYRNRLEYSHFRPQVPVKGNTRAWWLFGCQAVLQQNSRVWYRLQWSKIADSCRKRRNYVELYAKCLHQGFKVDNQEIKDMEKDLDIEVILLWRLLAHARVESVKSKEAAVERERIRKSSWWSFGWGSVNSSQAGTQATSPNDSPMSSTSPTPPNGADAPGELTKEEWSKINQLLSYQPGEDVLNVSKTEGPNMMQMALDVNIRQGSARILDNNNMEILCGTFENLQVGIQVYPKTLACEGQLQFYGLSAPEGMLIESVSREGRDHALSATYVQSPYDENLDWKLAATMSPCHVKVWRISFERFLHFLKSSQVLSPGVALETAAVLQSKLEEVTRRAQEQLQQAFEQQSRFSIDLDLDAPKISIPAKISKNDDDETQLLLDLGHFTLHTTTDASRDADVLKADLYSRFSITGKEISAYVVDRDFHWSEISSLSSASLSSGETSPETEGEEPKSSGVILPVLDPCGMSLVLDQIRVQHPNYPSTRLAIKVPRLGIHFSPARYHKLMSVLSAIGTVDNNPDDSSETETAVPWQRSEYSGDARILVWGGIGSTVAEWQPCRAVLAGTYLYVLESESAHTYQRCISVTGKQVVEVPSANIGNFKNVIAVCHRGVNIQKVVESSSALILQLKSEELKAAWQYYMALATYKASTPLLAMPPESSDEDEDDVDDDGVGIGEGKKMLEPMEPAKQPQLFVMGFLQELRIFLSNSTFVGGSSSLGDEKLILELQAHGGKVDVLQRQYDLSITMKVHSLRIEDKLQGHVAPSCRYLARSSLSADAEVDDVEASCVEKLHPDAIEDDKMEEVEEEEDEDEEDEDEEEEIFDDALAEFGVPGSPSSSERGSFHRLFSSGRSDLTPSQEKSLRHWELELINLVKEGTVQDMWVDSLDEVVSDFANMRLIIRQSNSPDYDDTDVQMAIRMATLDFFCNRPTVVALIEFGSQLSDSPGGLSSSSAKTFEEGDSNGNPEASAPRDVVKGLLGRGKSRVVFGLKLEMESARISVNKEDGSQLGMLAQDKFHFELKVYPGSLNISGTLGNLRVCDMFLGADHQWGWLCDIRDPGAGSLVELEFQSYNKDEDDYQGFDYSLSGKLSAVRIVFLYRFIQEITAYFVALATPQTTQVVTVVDKVGGTEKLIQESDVEGSSAVKLDFSLDTPIIIMPRSSDSQEFMQLDLGHLEVHNSFEWHGGDKDVASAVHLDVLHIELTGINMVVGINGQAGKSMLRETRGLQVKVQRPLRDLFKKVPELAIDVQVPLLSGVMTHKEYLVIIDCASTNLSEEPHLPPTFREPPRTSEISDEEKMLLETPGEAEDDKSAVSTRNIDPASAAAAYTKMRVTVDVRQVELDLYIGLESEIPLARLEIQKFWLSYCNTSTNNMDILITLSKLSVLDQRPDTRPEMRLMLGSMADVEKLGVPVRTAVEDENALDTSPELTMLVLDLRFKPESQAYVIRVQRPRLLVVVDFLLAVAEFFVPSLGKAALESDHENSQNDTDVVDEHIRLATSSYQQKDDTIVLSSERQLIAEAYDVDEFIYDGCGNTLLLDVKDDENGPAFMEPLIVIGSGKNLRFKNVRIENGFWLSECVHLSADSSYTASLDDGVILEGIGVDSSGGVSVQAAPHTNSLLSPSKSSGKKSSEEQKTTVSNYVIDIQAVAPELTFYDSTKWPVGGPRRERVLRANLDCYVMIKSKGDDKWIKGMVKGLTVEGGSGLVVVDPVDVSAEYACVQEKITFLAGASDISTRLSFNVLSLILRFQDDAFSTFKFGGAQALSRCTHFDRIWVNVSGDNTTQQVAIWRPRAPSGYLIMGDCATSGVAPPSQAVMAISNTCKFAQKPIGFELIWSTRGDAEPRGGSDAQKDDVNSECCVWMPIAPPGYLSLGCVAERGLSPPSLSSVRCIRSDMVTSGSLSDCIYYCPPDDGGRYKNGCSIWRVENAAGSFYAHCSTTPPSRILTRDLSETLLRTVSHIVMDMDKPDVKAEASSNQGSLRRLPSVNSRVDSMASGRHSTGRYLITTPQFERLWWDKGSEFRHAASIWRPVLPPGYAIVGDCLMQGLEPPGVGVALRDDNTGRLAKPLRYLQRMHTTGRGLEDVVVWFPVAPAGYVAVGCVVTKAPEMPSVDLVRCLRVDLVIQSRLLKPAIWTLSSERSPNSVWSMSGVRGGYSCSMWRVENQANTFFARPDLKCPPGRMAYALADGKKKARDKLSAELKIGRISANVFDDMGGLMTPLVNTTITNINLAAHGRLEAMSVVIISNMAASTFNTQLECWEPIIEPFEGIFKYESFDVDSEAAFKVGKRIRITAANAVNVNITSAGLETLVQSVTSWRKQTELEEQARMTLEMEGSDYKEPSPDTFNSALEEDELEKLLVQNRLGCDLYLRKFLDNFEQVECLSKDASSLVHLPPVRFPDRFVDVTDSRPPRHFVAVHVSEAKELLVNADGNHQDYMCAVKLATTKSTDEHKTLPQSARSRCVRPNAVTQGLDCLVAEAKWNEVFIFELPQKGSATLEVLISNQAARGGKGEAVGVTSISLDRNVEGNASQSSTLWNVVRRSLKQGRVTSWPAIENKTYHLSQPRRMNAPSDHEAQKKSWGLITVSMYFFSAKGEQKEKMTDFESKDDTKGVDIGLLLAVTPEGPWAGLRSFLPVTTVPKEIGRRLLAIEVSMQQNQKCVKVRSLATVVNNTDMALEICLCPYPLLNIPDGSTKDSESSLSTVVEEIFENQRYQPLAGWGSKWPGHMMPGDPSRWSNRDYSNTSPDLMEPSLPPGWVWSTNWSIDRNGNVDEEGWFYGPDFQSLKVPPSSSKARKKSMFDFARRRRLIRQRKCIPETHHLHSRQIVGVVQPGDLVPLPWAGGDSNTDMCVQVRPQSDSSLYSWGRAISDLISQSRMQNSSDGAASAAPRQTKSNIPVSVLPVKELEKAEEILLSRVLEGGSGSGHGLCWLNVDVDATVLYNEVNNPIPDWRITVNAPVKLENRLPCSAAYIIWEKPRASGNLIKQQDGIVSAGGCVYIYSVDVRRPIYLTWLAQGGWRSEKEIVPISDPSMEELPTGFWMAHQASNRRLRVSLEHDFGGSSTAAKIVRLFVPYWLRNDASLPLAYRLVEIEPDSASTGDTTWLTRAAKAAKQAARRPTHPGVKKALRLNRVVNYLERVEDMTGTPVMLSLQAYSDRIGGLSLSSRAEDGLLSPRLGLAIAVANSNVFNRALSFRDFENNMERVNLNAVDDGGAYYKLSAYLDMSSDRTKVIHVQPHTLFVNRLGRRLSLRQCDLRHEELFYPNDPPKAILWQSTNEQELLKVNVDGYRWSNPFSVDTEGIFHVTLQAEQGGPSLVIRGEVRNGVKDSRYFVVFRLAARQSPYRVENLSTVIPIKFRQAGGDDSLWKVLLPGSSASFGWEDLLRSHLLEILPEGHDPQNSIKFNLDELFDYRPFPSVRGGIAASLRATVVSEGFTRVFKVMDCNPSTSNMPLAIIGTPTTPRTLSPDFHSLENQIHTSIELSEFGLSIVDHTPEELLYVSIQNLVVSYATGLGSGTNRLKFKLDSLQVDNQLPLTPSPVLFMVQESQTHRDFLLKGTITMQDNGVMDSISYPYIGIQGPNAPNVAFLVNIHEPIIWRLHEMFHHLDLGRLSSSKTTAVAIDPIIKIGLLHTSEIRFKVTLTMAPAQRPRGMLGFWATLITSLGNTDEMPIRITPRVHEDVSMRQSALWAAAFASLRNDLLSQPFKLLTGVDILGNTSSALGNMSKGVAALSMDKKFIRGRQKQANVEDLGEGIREGGEAFAKSLFRGVTGIVTKPFEGAQKSGVEGFLQGVGKGVIGVGVQPLSGVLDLLSKTTEGANAMRMKLSAAISFEQQVLRRRLPRVIGGDNVLRPYDEYKARGQVLMQLAERGTIFGPVDFFRVRGKFAMSDAYEDHFNLPKGRTLMITHRRVILLQHPTSLIQQKKPDLLKEPCTVTWDVMWVDFKSMELFHAKDESRQMPPCRLVIRSLGNDSLMFDQKETQFVVKCHPGTKQAIEICNAIQQALNTYGPGRSSNSTQELLKKSSARKPYAGAGVGAASGAALGLLAGPAAPIAVPVMATFGALIGSASHAMLDTPQDSQPPLQTDVQHAGITKAYVHSGRLISDFKLLWWDKSAPWNENSKVSIWRPIPPSGYVSVGDVVQSSYDSPDLVMVYRDDHDGKFVTPQGFELVWRDAEHSAREPITIWRPRPPLGYVALGCVIVPDYYEPDLGVVSCVRQDCVSQAPLKQESISKYTTRSALWQCSLWRVQNNSSTFLAQRDQQPPPPRLAYTVST</sequence>
<dbReference type="STRING" id="3218.A0A2K1K3Y8"/>
<feature type="region of interest" description="Disordered" evidence="4">
    <location>
        <begin position="1111"/>
        <end position="1141"/>
    </location>
</feature>
<evidence type="ECO:0000256" key="4">
    <source>
        <dbReference type="SAM" id="MobiDB-lite"/>
    </source>
</evidence>
<evidence type="ECO:0000313" key="7">
    <source>
        <dbReference type="EnsemblPlants" id="Pp3c9_20320V3.1"/>
    </source>
</evidence>
<dbReference type="RefSeq" id="XP_024384460.1">
    <property type="nucleotide sequence ID" value="XM_024528692.1"/>
</dbReference>
<dbReference type="RefSeq" id="XP_073392524.1">
    <property type="nucleotide sequence ID" value="XM_073536423.1"/>
</dbReference>
<dbReference type="KEGG" id="ppp:112286629"/>
<dbReference type="Pfam" id="PF25033">
    <property type="entry name" value="VPS13_M"/>
    <property type="match status" value="1"/>
</dbReference>
<dbReference type="InterPro" id="IPR056747">
    <property type="entry name" value="VPS13-like_M"/>
</dbReference>
<dbReference type="Gramene" id="Pp3c9_20320V3.7">
    <property type="protein sequence ID" value="Pp3c9_20320V3.7"/>
    <property type="gene ID" value="Pp3c9_20320"/>
</dbReference>
<dbReference type="EnsemblPlants" id="Pp3c9_20320V3.1">
    <property type="protein sequence ID" value="Pp3c9_20320V3.1"/>
    <property type="gene ID" value="Pp3c9_20320"/>
</dbReference>
<accession>A0A2K1K3Y8</accession>
<dbReference type="Gramene" id="Pp3c9_20320V3.8">
    <property type="protein sequence ID" value="Pp3c9_20320V3.8"/>
    <property type="gene ID" value="Pp3c9_20320"/>
</dbReference>
<reference evidence="7" key="3">
    <citation type="submission" date="2020-12" db="UniProtKB">
        <authorList>
            <consortium name="EnsemblPlants"/>
        </authorList>
    </citation>
    <scope>IDENTIFICATION</scope>
</reference>
<feature type="compositionally biased region" description="Low complexity" evidence="4">
    <location>
        <begin position="758"/>
        <end position="768"/>
    </location>
</feature>
<evidence type="ECO:0000256" key="2">
    <source>
        <dbReference type="ARBA" id="ARBA00022448"/>
    </source>
</evidence>
<dbReference type="EMBL" id="ABEU02000009">
    <property type="protein sequence ID" value="PNR48490.1"/>
    <property type="molecule type" value="Genomic_DNA"/>
</dbReference>
<evidence type="ECO:0000259" key="5">
    <source>
        <dbReference type="PROSITE" id="PS50004"/>
    </source>
</evidence>
<organism evidence="6">
    <name type="scientific">Physcomitrium patens</name>
    <name type="common">Spreading-leaved earth moss</name>
    <name type="synonym">Physcomitrella patens</name>
    <dbReference type="NCBI Taxonomy" id="3218"/>
    <lineage>
        <taxon>Eukaryota</taxon>
        <taxon>Viridiplantae</taxon>
        <taxon>Streptophyta</taxon>
        <taxon>Embryophyta</taxon>
        <taxon>Bryophyta</taxon>
        <taxon>Bryophytina</taxon>
        <taxon>Bryopsida</taxon>
        <taxon>Funariidae</taxon>
        <taxon>Funariales</taxon>
        <taxon>Funariaceae</taxon>
        <taxon>Physcomitrium</taxon>
    </lineage>
</organism>
<keyword evidence="2" id="KW-0813">Transport</keyword>
<dbReference type="InterPro" id="IPR026854">
    <property type="entry name" value="VPS13_N"/>
</dbReference>
<protein>
    <recommendedName>
        <fullName evidence="5">C2 domain-containing protein</fullName>
    </recommendedName>
</protein>
<dbReference type="Pfam" id="PF25037">
    <property type="entry name" value="VPS13_C"/>
    <property type="match status" value="1"/>
</dbReference>
<evidence type="ECO:0000313" key="8">
    <source>
        <dbReference type="Proteomes" id="UP000006727"/>
    </source>
</evidence>
<feature type="region of interest" description="Disordered" evidence="4">
    <location>
        <begin position="1932"/>
        <end position="1952"/>
    </location>
</feature>
<dbReference type="Pfam" id="PF25036">
    <property type="entry name" value="VPS13_VAB"/>
    <property type="match status" value="1"/>
</dbReference>
<dbReference type="Pfam" id="PF12624">
    <property type="entry name" value="VPS13_N"/>
    <property type="match status" value="1"/>
</dbReference>
<dbReference type="PaxDb" id="3218-PP1S314_26V6.1"/>
<dbReference type="EnsemblPlants" id="Pp3c9_20320V3.6">
    <property type="protein sequence ID" value="Pp3c9_20320V3.6"/>
    <property type="gene ID" value="Pp3c9_20320"/>
</dbReference>
<evidence type="ECO:0000256" key="3">
    <source>
        <dbReference type="ARBA" id="ARBA00023055"/>
    </source>
</evidence>
<feature type="compositionally biased region" description="Low complexity" evidence="4">
    <location>
        <begin position="462"/>
        <end position="473"/>
    </location>
</feature>
<dbReference type="InterPro" id="IPR009543">
    <property type="entry name" value="VPS13_VAB"/>
</dbReference>
<dbReference type="RefSeq" id="XP_024384459.1">
    <property type="nucleotide sequence ID" value="XM_024528691.2"/>
</dbReference>
<comment type="similarity">
    <text evidence="1">Belongs to the VPS13 family.</text>
</comment>
<dbReference type="GO" id="GO:0045053">
    <property type="term" value="P:protein retention in Golgi apparatus"/>
    <property type="evidence" value="ECO:0000318"/>
    <property type="project" value="GO_Central"/>
</dbReference>
<dbReference type="GO" id="GO:0006623">
    <property type="term" value="P:protein targeting to vacuole"/>
    <property type="evidence" value="ECO:0000318"/>
    <property type="project" value="GO_Central"/>
</dbReference>
<dbReference type="FunCoup" id="A0A2K1K3Y8">
    <property type="interactions" value="3311"/>
</dbReference>
<dbReference type="Proteomes" id="UP000006727">
    <property type="component" value="Chromosome 9"/>
</dbReference>
<dbReference type="PROSITE" id="PS50004">
    <property type="entry name" value="C2"/>
    <property type="match status" value="1"/>
</dbReference>
<reference evidence="6 8" key="2">
    <citation type="journal article" date="2018" name="Plant J.">
        <title>The Physcomitrella patens chromosome-scale assembly reveals moss genome structure and evolution.</title>
        <authorList>
            <person name="Lang D."/>
            <person name="Ullrich K.K."/>
            <person name="Murat F."/>
            <person name="Fuchs J."/>
            <person name="Jenkins J."/>
            <person name="Haas F.B."/>
            <person name="Piednoel M."/>
            <person name="Gundlach H."/>
            <person name="Van Bel M."/>
            <person name="Meyberg R."/>
            <person name="Vives C."/>
            <person name="Morata J."/>
            <person name="Symeonidi A."/>
            <person name="Hiss M."/>
            <person name="Muchero W."/>
            <person name="Kamisugi Y."/>
            <person name="Saleh O."/>
            <person name="Blanc G."/>
            <person name="Decker E.L."/>
            <person name="van Gessel N."/>
            <person name="Grimwood J."/>
            <person name="Hayes R.D."/>
            <person name="Graham S.W."/>
            <person name="Gunter L.E."/>
            <person name="McDaniel S.F."/>
            <person name="Hoernstein S.N.W."/>
            <person name="Larsson A."/>
            <person name="Li F.W."/>
            <person name="Perroud P.F."/>
            <person name="Phillips J."/>
            <person name="Ranjan P."/>
            <person name="Rokshar D.S."/>
            <person name="Rothfels C.J."/>
            <person name="Schneider L."/>
            <person name="Shu S."/>
            <person name="Stevenson D.W."/>
            <person name="Thummler F."/>
            <person name="Tillich M."/>
            <person name="Villarreal Aguilar J.C."/>
            <person name="Widiez T."/>
            <person name="Wong G.K."/>
            <person name="Wymore A."/>
            <person name="Zhang Y."/>
            <person name="Zimmer A.D."/>
            <person name="Quatrano R.S."/>
            <person name="Mayer K.F.X."/>
            <person name="Goodstein D."/>
            <person name="Casacuberta J.M."/>
            <person name="Vandepoele K."/>
            <person name="Reski R."/>
            <person name="Cuming A.C."/>
            <person name="Tuskan G.A."/>
            <person name="Maumus F."/>
            <person name="Salse J."/>
            <person name="Schmutz J."/>
            <person name="Rensing S.A."/>
        </authorList>
    </citation>
    <scope>NUCLEOTIDE SEQUENCE [LARGE SCALE GENOMIC DNA]</scope>
    <source>
        <strain evidence="7 8">cv. Gransden 2004</strain>
    </source>
</reference>
<evidence type="ECO:0000313" key="6">
    <source>
        <dbReference type="EMBL" id="PNR48490.1"/>
    </source>
</evidence>
<keyword evidence="3" id="KW-0445">Lipid transport</keyword>
<dbReference type="PANTHER" id="PTHR45523">
    <property type="entry name" value="TETRATRICOPEPTIDE REPEAT (TPR)-CONTAINING PROTEIN-RELATED"/>
    <property type="match status" value="1"/>
</dbReference>
<feature type="domain" description="C2" evidence="5">
    <location>
        <begin position="2715"/>
        <end position="2855"/>
    </location>
</feature>
<feature type="compositionally biased region" description="Low complexity" evidence="4">
    <location>
        <begin position="1262"/>
        <end position="1272"/>
    </location>
</feature>
<dbReference type="Gramene" id="Pp3c9_20320V3.1">
    <property type="protein sequence ID" value="Pp3c9_20320V3.1"/>
    <property type="gene ID" value="Pp3c9_20320"/>
</dbReference>
<dbReference type="InterPro" id="IPR056748">
    <property type="entry name" value="VPS13-like_C"/>
</dbReference>
<dbReference type="PANTHER" id="PTHR45523:SF2">
    <property type="entry name" value="OS02G0470600 PROTEIN"/>
    <property type="match status" value="1"/>
</dbReference>
<feature type="region of interest" description="Disordered" evidence="4">
    <location>
        <begin position="455"/>
        <end position="485"/>
    </location>
</feature>
<dbReference type="InterPro" id="IPR000008">
    <property type="entry name" value="C2_dom"/>
</dbReference>
<reference evidence="6 8" key="1">
    <citation type="journal article" date="2008" name="Science">
        <title>The Physcomitrella genome reveals evolutionary insights into the conquest of land by plants.</title>
        <authorList>
            <person name="Rensing S."/>
            <person name="Lang D."/>
            <person name="Zimmer A."/>
            <person name="Terry A."/>
            <person name="Salamov A."/>
            <person name="Shapiro H."/>
            <person name="Nishiyama T."/>
            <person name="Perroud P.-F."/>
            <person name="Lindquist E."/>
            <person name="Kamisugi Y."/>
            <person name="Tanahashi T."/>
            <person name="Sakakibara K."/>
            <person name="Fujita T."/>
            <person name="Oishi K."/>
            <person name="Shin-I T."/>
            <person name="Kuroki Y."/>
            <person name="Toyoda A."/>
            <person name="Suzuki Y."/>
            <person name="Hashimoto A."/>
            <person name="Yamaguchi K."/>
            <person name="Sugano A."/>
            <person name="Kohara Y."/>
            <person name="Fujiyama A."/>
            <person name="Anterola A."/>
            <person name="Aoki S."/>
            <person name="Ashton N."/>
            <person name="Barbazuk W.B."/>
            <person name="Barker E."/>
            <person name="Bennetzen J."/>
            <person name="Bezanilla M."/>
            <person name="Blankenship R."/>
            <person name="Cho S.H."/>
            <person name="Dutcher S."/>
            <person name="Estelle M."/>
            <person name="Fawcett J.A."/>
            <person name="Gundlach H."/>
            <person name="Hanada K."/>
            <person name="Heyl A."/>
            <person name="Hicks K.A."/>
            <person name="Hugh J."/>
            <person name="Lohr M."/>
            <person name="Mayer K."/>
            <person name="Melkozernov A."/>
            <person name="Murata T."/>
            <person name="Nelson D."/>
            <person name="Pils B."/>
            <person name="Prigge M."/>
            <person name="Reiss B."/>
            <person name="Renner T."/>
            <person name="Rombauts S."/>
            <person name="Rushton P."/>
            <person name="Sanderfoot A."/>
            <person name="Schween G."/>
            <person name="Shiu S.-H."/>
            <person name="Stueber K."/>
            <person name="Theodoulou F.L."/>
            <person name="Tu H."/>
            <person name="Van de Peer Y."/>
            <person name="Verrier P.J."/>
            <person name="Waters E."/>
            <person name="Wood A."/>
            <person name="Yang L."/>
            <person name="Cove D."/>
            <person name="Cuming A."/>
            <person name="Hasebe M."/>
            <person name="Lucas S."/>
            <person name="Mishler D.B."/>
            <person name="Reski R."/>
            <person name="Grigoriev I."/>
            <person name="Quatrano R.S."/>
            <person name="Boore J.L."/>
        </authorList>
    </citation>
    <scope>NUCLEOTIDE SEQUENCE [LARGE SCALE GENOMIC DNA]</scope>
    <source>
        <strain evidence="7 8">cv. Gransden 2004</strain>
    </source>
</reference>
<dbReference type="SUPFAM" id="SSF50729">
    <property type="entry name" value="PH domain-like"/>
    <property type="match status" value="1"/>
</dbReference>
<dbReference type="EnsemblPlants" id="Pp3c9_20320V3.8">
    <property type="protein sequence ID" value="Pp3c9_20320V3.8"/>
    <property type="gene ID" value="Pp3c9_20320"/>
</dbReference>
<feature type="compositionally biased region" description="Acidic residues" evidence="4">
    <location>
        <begin position="1116"/>
        <end position="1141"/>
    </location>
</feature>
<dbReference type="EnsemblPlants" id="Pp3c9_20320V3.7">
    <property type="protein sequence ID" value="Pp3c9_20320V3.7"/>
    <property type="gene ID" value="Pp3c9_20320"/>
</dbReference>
<keyword evidence="8" id="KW-1185">Reference proteome</keyword>
<dbReference type="GO" id="GO:0016020">
    <property type="term" value="C:membrane"/>
    <property type="evidence" value="ECO:0007669"/>
    <property type="project" value="InterPro"/>
</dbReference>
<dbReference type="Pfam" id="PF06101">
    <property type="entry name" value="Vps62"/>
    <property type="match status" value="3"/>
</dbReference>
<evidence type="ECO:0000256" key="1">
    <source>
        <dbReference type="ARBA" id="ARBA00006545"/>
    </source>
</evidence>
<dbReference type="InterPro" id="IPR009291">
    <property type="entry name" value="Vps62"/>
</dbReference>
<dbReference type="InterPro" id="IPR006614">
    <property type="entry name" value="Peroxin/Ferlin"/>
</dbReference>
<name>A0A2K1K3Y8_PHYPA</name>
<proteinExistence type="inferred from homology"/>
<dbReference type="GeneID" id="112286629"/>
<dbReference type="CDD" id="cd00030">
    <property type="entry name" value="C2"/>
    <property type="match status" value="1"/>
</dbReference>
<dbReference type="GO" id="GO:0006869">
    <property type="term" value="P:lipid transport"/>
    <property type="evidence" value="ECO:0007669"/>
    <property type="project" value="UniProtKB-KW"/>
</dbReference>
<dbReference type="SMART" id="SM00693">
    <property type="entry name" value="DysFN"/>
    <property type="match status" value="1"/>
</dbReference>
<dbReference type="Gramene" id="Pp3c9_20320V3.6">
    <property type="protein sequence ID" value="Pp3c9_20320V3.6"/>
    <property type="gene ID" value="Pp3c9_20320"/>
</dbReference>
<feature type="region of interest" description="Disordered" evidence="4">
    <location>
        <begin position="758"/>
        <end position="779"/>
    </location>
</feature>
<dbReference type="OrthoDB" id="428159at2759"/>
<feature type="region of interest" description="Disordered" evidence="4">
    <location>
        <begin position="1262"/>
        <end position="1291"/>
    </location>
</feature>